<proteinExistence type="inferred from homology"/>
<accession>A0A673BIS1</accession>
<dbReference type="CDD" id="cd00042">
    <property type="entry name" value="CY"/>
    <property type="match status" value="1"/>
</dbReference>
<reference evidence="9" key="3">
    <citation type="submission" date="2025-09" db="UniProtKB">
        <authorList>
            <consortium name="Ensembl"/>
        </authorList>
    </citation>
    <scope>IDENTIFICATION</scope>
</reference>
<evidence type="ECO:0000256" key="7">
    <source>
        <dbReference type="SAM" id="SignalP"/>
    </source>
</evidence>
<dbReference type="InterPro" id="IPR046350">
    <property type="entry name" value="Cystatin_sf"/>
</dbReference>
<evidence type="ECO:0000256" key="1">
    <source>
        <dbReference type="ARBA" id="ARBA00004613"/>
    </source>
</evidence>
<dbReference type="InParanoid" id="A0A673BIS1"/>
<dbReference type="PANTHER" id="PTHR47033:SF1">
    <property type="entry name" value="CYSTATIN-M"/>
    <property type="match status" value="1"/>
</dbReference>
<reference evidence="9" key="1">
    <citation type="submission" date="2019-06" db="EMBL/GenBank/DDBJ databases">
        <authorList>
            <consortium name="Wellcome Sanger Institute Data Sharing"/>
        </authorList>
    </citation>
    <scope>NUCLEOTIDE SEQUENCE [LARGE SCALE GENOMIC DNA]</scope>
</reference>
<feature type="chain" id="PRO_5025453772" description="Cystatin domain-containing protein" evidence="7">
    <location>
        <begin position="20"/>
        <end position="120"/>
    </location>
</feature>
<dbReference type="InterPro" id="IPR000010">
    <property type="entry name" value="Cystatin_dom"/>
</dbReference>
<sequence length="120" mass="13438">MLLVFYSVSCAWLVGFTAAGHAWVGHLRQVPVNRSDVRTAAELAVVEFNKIPRMSCVYFLQIVAGVMYVLDVELENTRCNKSHTVQTENMGFKCSPKELFCNFAVLEIPWKHKTEGGNAA</sequence>
<comment type="similarity">
    <text evidence="2">Belongs to the cystatin family.</text>
</comment>
<organism evidence="9 10">
    <name type="scientific">Sphaeramia orbicularis</name>
    <name type="common">orbiculate cardinalfish</name>
    <dbReference type="NCBI Taxonomy" id="375764"/>
    <lineage>
        <taxon>Eukaryota</taxon>
        <taxon>Metazoa</taxon>
        <taxon>Chordata</taxon>
        <taxon>Craniata</taxon>
        <taxon>Vertebrata</taxon>
        <taxon>Euteleostomi</taxon>
        <taxon>Actinopterygii</taxon>
        <taxon>Neopterygii</taxon>
        <taxon>Teleostei</taxon>
        <taxon>Neoteleostei</taxon>
        <taxon>Acanthomorphata</taxon>
        <taxon>Gobiaria</taxon>
        <taxon>Kurtiformes</taxon>
        <taxon>Apogonoidei</taxon>
        <taxon>Apogonidae</taxon>
        <taxon>Apogoninae</taxon>
        <taxon>Sphaeramia</taxon>
    </lineage>
</organism>
<evidence type="ECO:0000256" key="3">
    <source>
        <dbReference type="ARBA" id="ARBA00022525"/>
    </source>
</evidence>
<evidence type="ECO:0000256" key="5">
    <source>
        <dbReference type="ARBA" id="ARBA00022704"/>
    </source>
</evidence>
<dbReference type="Gene3D" id="3.10.450.10">
    <property type="match status" value="1"/>
</dbReference>
<dbReference type="Pfam" id="PF00031">
    <property type="entry name" value="Cystatin"/>
    <property type="match status" value="1"/>
</dbReference>
<evidence type="ECO:0000313" key="10">
    <source>
        <dbReference type="Proteomes" id="UP000472271"/>
    </source>
</evidence>
<keyword evidence="6" id="KW-1015">Disulfide bond</keyword>
<dbReference type="SUPFAM" id="SSF54403">
    <property type="entry name" value="Cystatin/monellin"/>
    <property type="match status" value="1"/>
</dbReference>
<feature type="domain" description="Cystatin" evidence="8">
    <location>
        <begin position="25"/>
        <end position="110"/>
    </location>
</feature>
<keyword evidence="3" id="KW-0964">Secreted</keyword>
<reference evidence="9" key="2">
    <citation type="submission" date="2025-08" db="UniProtKB">
        <authorList>
            <consortium name="Ensembl"/>
        </authorList>
    </citation>
    <scope>IDENTIFICATION</scope>
</reference>
<protein>
    <recommendedName>
        <fullName evidence="8">Cystatin domain-containing protein</fullName>
    </recommendedName>
</protein>
<dbReference type="Ensembl" id="ENSSORT00005043549.1">
    <property type="protein sequence ID" value="ENSSORP00005042471.1"/>
    <property type="gene ID" value="ENSSORG00005019683.1"/>
</dbReference>
<dbReference type="Proteomes" id="UP000472271">
    <property type="component" value="Chromosome 15"/>
</dbReference>
<evidence type="ECO:0000256" key="4">
    <source>
        <dbReference type="ARBA" id="ARBA00022690"/>
    </source>
</evidence>
<keyword evidence="7" id="KW-0732">Signal</keyword>
<evidence type="ECO:0000259" key="8">
    <source>
        <dbReference type="Pfam" id="PF00031"/>
    </source>
</evidence>
<evidence type="ECO:0000313" key="9">
    <source>
        <dbReference type="Ensembl" id="ENSSORP00005042471.1"/>
    </source>
</evidence>
<dbReference type="PANTHER" id="PTHR47033">
    <property type="entry name" value="CYSTATIN-M"/>
    <property type="match status" value="1"/>
</dbReference>
<evidence type="ECO:0000256" key="6">
    <source>
        <dbReference type="ARBA" id="ARBA00023157"/>
    </source>
</evidence>
<feature type="signal peptide" evidence="7">
    <location>
        <begin position="1"/>
        <end position="19"/>
    </location>
</feature>
<dbReference type="AlphaFoldDB" id="A0A673BIS1"/>
<name>A0A673BIS1_9TELE</name>
<dbReference type="GO" id="GO:0070062">
    <property type="term" value="C:extracellular exosome"/>
    <property type="evidence" value="ECO:0007669"/>
    <property type="project" value="TreeGrafter"/>
</dbReference>
<keyword evidence="5" id="KW-0789">Thiol protease inhibitor</keyword>
<keyword evidence="4" id="KW-0646">Protease inhibitor</keyword>
<comment type="subcellular location">
    <subcellularLocation>
        <location evidence="1">Secreted</location>
    </subcellularLocation>
</comment>
<keyword evidence="10" id="KW-1185">Reference proteome</keyword>
<dbReference type="GO" id="GO:0004869">
    <property type="term" value="F:cysteine-type endopeptidase inhibitor activity"/>
    <property type="evidence" value="ECO:0007669"/>
    <property type="project" value="UniProtKB-KW"/>
</dbReference>
<evidence type="ECO:0000256" key="2">
    <source>
        <dbReference type="ARBA" id="ARBA00009403"/>
    </source>
</evidence>